<reference evidence="1 2" key="1">
    <citation type="submission" date="2024-06" db="EMBL/GenBank/DDBJ databases">
        <title>The Natural Products Discovery Center: Release of the First 8490 Sequenced Strains for Exploring Actinobacteria Biosynthetic Diversity.</title>
        <authorList>
            <person name="Kalkreuter E."/>
            <person name="Kautsar S.A."/>
            <person name="Yang D."/>
            <person name="Bader C.D."/>
            <person name="Teijaro C.N."/>
            <person name="Fluegel L."/>
            <person name="Davis C.M."/>
            <person name="Simpson J.R."/>
            <person name="Lauterbach L."/>
            <person name="Steele A.D."/>
            <person name="Gui C."/>
            <person name="Meng S."/>
            <person name="Li G."/>
            <person name="Viehrig K."/>
            <person name="Ye F."/>
            <person name="Su P."/>
            <person name="Kiefer A.F."/>
            <person name="Nichols A."/>
            <person name="Cepeda A.J."/>
            <person name="Yan W."/>
            <person name="Fan B."/>
            <person name="Jiang Y."/>
            <person name="Adhikari A."/>
            <person name="Zheng C.-J."/>
            <person name="Schuster L."/>
            <person name="Cowan T.M."/>
            <person name="Smanski M.J."/>
            <person name="Chevrette M.G."/>
            <person name="De Carvalho L.P.S."/>
            <person name="Shen B."/>
        </authorList>
    </citation>
    <scope>NUCLEOTIDE SEQUENCE [LARGE SCALE GENOMIC DNA]</scope>
    <source>
        <strain evidence="1 2">NPDC077434</strain>
    </source>
</reference>
<dbReference type="InterPro" id="IPR014948">
    <property type="entry name" value="BrxA"/>
</dbReference>
<keyword evidence="2" id="KW-1185">Reference proteome</keyword>
<evidence type="ECO:0000313" key="1">
    <source>
        <dbReference type="EMBL" id="MEW1975431.1"/>
    </source>
</evidence>
<protein>
    <submittedName>
        <fullName evidence="1">DUF1819 family protein</fullName>
    </submittedName>
</protein>
<gene>
    <name evidence="1" type="ORF">AB0301_10200</name>
</gene>
<comment type="caution">
    <text evidence="1">The sequence shown here is derived from an EMBL/GenBank/DDBJ whole genome shotgun (WGS) entry which is preliminary data.</text>
</comment>
<dbReference type="InterPro" id="IPR023137">
    <property type="entry name" value="BrxA_sf"/>
</dbReference>
<organism evidence="1 2">
    <name type="scientific">Microbacterium profundi</name>
    <dbReference type="NCBI Taxonomy" id="450380"/>
    <lineage>
        <taxon>Bacteria</taxon>
        <taxon>Bacillati</taxon>
        <taxon>Actinomycetota</taxon>
        <taxon>Actinomycetes</taxon>
        <taxon>Micrococcales</taxon>
        <taxon>Microbacteriaceae</taxon>
        <taxon>Microbacterium</taxon>
    </lineage>
</organism>
<dbReference type="Gene3D" id="1.10.3540.10">
    <property type="entry name" value="uncharacterized protein from magnetospirillum magneticum domain"/>
    <property type="match status" value="1"/>
</dbReference>
<dbReference type="EMBL" id="JBFBMH010000013">
    <property type="protein sequence ID" value="MEW1975431.1"/>
    <property type="molecule type" value="Genomic_DNA"/>
</dbReference>
<sequence>MDAVRDPQRYRLSFTVGTLYLSGAPLAAQLHRDLGDWIKVREALRSENLLQARTSASSILLSRELTHRLSTFSPEELEIITDATVEELAQLMWVAVCRRYSFIGEFAEEGLRERFLLMQTDLTTEHFDAFVREKALWHDELTNLEASTLKKLRANLFKMLREAGLITEASVIIPTILATRVHEQLTRRVPSDIRFFPTRETS</sequence>
<dbReference type="RefSeq" id="WP_366232935.1">
    <property type="nucleotide sequence ID" value="NZ_JBFBMH010000013.1"/>
</dbReference>
<name>A0ABV3LI18_9MICO</name>
<dbReference type="Pfam" id="PF08849">
    <property type="entry name" value="BrxA"/>
    <property type="match status" value="1"/>
</dbReference>
<proteinExistence type="predicted"/>
<evidence type="ECO:0000313" key="2">
    <source>
        <dbReference type="Proteomes" id="UP001553715"/>
    </source>
</evidence>
<accession>A0ABV3LI18</accession>
<dbReference type="Proteomes" id="UP001553715">
    <property type="component" value="Unassembled WGS sequence"/>
</dbReference>